<comment type="caution">
    <text evidence="1">The sequence shown here is derived from an EMBL/GenBank/DDBJ whole genome shotgun (WGS) entry which is preliminary data.</text>
</comment>
<proteinExistence type="predicted"/>
<dbReference type="Gene3D" id="3.30.420.10">
    <property type="entry name" value="Ribonuclease H-like superfamily/Ribonuclease H"/>
    <property type="match status" value="1"/>
</dbReference>
<dbReference type="GO" id="GO:0003676">
    <property type="term" value="F:nucleic acid binding"/>
    <property type="evidence" value="ECO:0007669"/>
    <property type="project" value="InterPro"/>
</dbReference>
<accession>A0A8S2RL76</accession>
<gene>
    <name evidence="1" type="ORF">BYL167_LOCUS22333</name>
</gene>
<dbReference type="InterPro" id="IPR036397">
    <property type="entry name" value="RNaseH_sf"/>
</dbReference>
<evidence type="ECO:0000313" key="2">
    <source>
        <dbReference type="Proteomes" id="UP000681967"/>
    </source>
</evidence>
<dbReference type="PANTHER" id="PTHR46060:SF1">
    <property type="entry name" value="MARINER MOS1 TRANSPOSASE-LIKE PROTEIN"/>
    <property type="match status" value="1"/>
</dbReference>
<protein>
    <recommendedName>
        <fullName evidence="3">Transposase</fullName>
    </recommendedName>
</protein>
<dbReference type="PANTHER" id="PTHR46060">
    <property type="entry name" value="MARINER MOS1 TRANSPOSASE-LIKE PROTEIN"/>
    <property type="match status" value="1"/>
</dbReference>
<dbReference type="InterPro" id="IPR052709">
    <property type="entry name" value="Transposase-MT_Hybrid"/>
</dbReference>
<dbReference type="EMBL" id="CAJOBH010012431">
    <property type="protein sequence ID" value="CAF4169328.1"/>
    <property type="molecule type" value="Genomic_DNA"/>
</dbReference>
<evidence type="ECO:0000313" key="1">
    <source>
        <dbReference type="EMBL" id="CAF4169328.1"/>
    </source>
</evidence>
<dbReference type="AlphaFoldDB" id="A0A8S2RL76"/>
<sequence length="120" mass="13879">MKKVTSGWVSHQRTDQQKQQRVKLCREHLAKFQNGKTKDHNCNIENCLKPVAKAMWKQRRSADTKGIKLLHGNARPHIRSDVINYLTEEGINIMPHPPYSLGLVPCDYCLNDYIKRNLIG</sequence>
<evidence type="ECO:0008006" key="3">
    <source>
        <dbReference type="Google" id="ProtNLM"/>
    </source>
</evidence>
<reference evidence="1" key="1">
    <citation type="submission" date="2021-02" db="EMBL/GenBank/DDBJ databases">
        <authorList>
            <person name="Nowell W R."/>
        </authorList>
    </citation>
    <scope>NUCLEOTIDE SEQUENCE</scope>
</reference>
<dbReference type="Proteomes" id="UP000681967">
    <property type="component" value="Unassembled WGS sequence"/>
</dbReference>
<name>A0A8S2RL76_9BILA</name>
<organism evidence="1 2">
    <name type="scientific">Rotaria magnacalcarata</name>
    <dbReference type="NCBI Taxonomy" id="392030"/>
    <lineage>
        <taxon>Eukaryota</taxon>
        <taxon>Metazoa</taxon>
        <taxon>Spiralia</taxon>
        <taxon>Gnathifera</taxon>
        <taxon>Rotifera</taxon>
        <taxon>Eurotatoria</taxon>
        <taxon>Bdelloidea</taxon>
        <taxon>Philodinida</taxon>
        <taxon>Philodinidae</taxon>
        <taxon>Rotaria</taxon>
    </lineage>
</organism>